<evidence type="ECO:0000313" key="3">
    <source>
        <dbReference type="EMBL" id="RID67557.1"/>
    </source>
</evidence>
<organism evidence="3 4">
    <name type="scientific">Brassica campestris</name>
    <name type="common">Field mustard</name>
    <dbReference type="NCBI Taxonomy" id="3711"/>
    <lineage>
        <taxon>Eukaryota</taxon>
        <taxon>Viridiplantae</taxon>
        <taxon>Streptophyta</taxon>
        <taxon>Embryophyta</taxon>
        <taxon>Tracheophyta</taxon>
        <taxon>Spermatophyta</taxon>
        <taxon>Magnoliopsida</taxon>
        <taxon>eudicotyledons</taxon>
        <taxon>Gunneridae</taxon>
        <taxon>Pentapetalae</taxon>
        <taxon>rosids</taxon>
        <taxon>malvids</taxon>
        <taxon>Brassicales</taxon>
        <taxon>Brassicaceae</taxon>
        <taxon>Brassiceae</taxon>
        <taxon>Brassica</taxon>
    </lineage>
</organism>
<reference evidence="3 4" key="1">
    <citation type="submission" date="2018-06" db="EMBL/GenBank/DDBJ databases">
        <title>WGS assembly of Brassica rapa FPsc.</title>
        <authorList>
            <person name="Bowman J."/>
            <person name="Kohchi T."/>
            <person name="Yamato K."/>
            <person name="Jenkins J."/>
            <person name="Shu S."/>
            <person name="Ishizaki K."/>
            <person name="Yamaoka S."/>
            <person name="Nishihama R."/>
            <person name="Nakamura Y."/>
            <person name="Berger F."/>
            <person name="Adam C."/>
            <person name="Aki S."/>
            <person name="Althoff F."/>
            <person name="Araki T."/>
            <person name="Arteaga-Vazquez M."/>
            <person name="Balasubrmanian S."/>
            <person name="Bauer D."/>
            <person name="Boehm C."/>
            <person name="Briginshaw L."/>
            <person name="Caballero-Perez J."/>
            <person name="Catarino B."/>
            <person name="Chen F."/>
            <person name="Chiyoda S."/>
            <person name="Chovatia M."/>
            <person name="Davies K."/>
            <person name="Delmans M."/>
            <person name="Demura T."/>
            <person name="Dierschke T."/>
            <person name="Dolan L."/>
            <person name="Dorantes-Acosta A."/>
            <person name="Eklund D."/>
            <person name="Florent S."/>
            <person name="Flores-Sandoval E."/>
            <person name="Fujiyama A."/>
            <person name="Fukuzawa H."/>
            <person name="Galik B."/>
            <person name="Grimanelli D."/>
            <person name="Grimwood J."/>
            <person name="Grossniklaus U."/>
            <person name="Hamada T."/>
            <person name="Haseloff J."/>
            <person name="Hetherington A."/>
            <person name="Higo A."/>
            <person name="Hirakawa Y."/>
            <person name="Hundley H."/>
            <person name="Ikeda Y."/>
            <person name="Inoue K."/>
            <person name="Inoue S."/>
            <person name="Ishida S."/>
            <person name="Jia Q."/>
            <person name="Kakita M."/>
            <person name="Kanazawa T."/>
            <person name="Kawai Y."/>
            <person name="Kawashima T."/>
            <person name="Kennedy M."/>
            <person name="Kinose K."/>
            <person name="Kinoshita T."/>
            <person name="Kohara Y."/>
            <person name="Koide E."/>
            <person name="Komatsu K."/>
            <person name="Kopischke S."/>
            <person name="Kubo M."/>
            <person name="Kyozuka J."/>
            <person name="Lagercrantz U."/>
            <person name="Lin S."/>
            <person name="Lindquist E."/>
            <person name="Lipzen A."/>
            <person name="Lu C."/>
            <person name="Luna E."/>
            <person name="Martienssen R."/>
            <person name="Minamino N."/>
            <person name="Mizutani M."/>
            <person name="Mizutani M."/>
            <person name="Mochizuki N."/>
            <person name="Monte I."/>
            <person name="Mosher R."/>
            <person name="Nagasaki H."/>
            <person name="Nakagami H."/>
            <person name="Naramoto S."/>
            <person name="Nishitani K."/>
            <person name="Ohtani M."/>
            <person name="Okamoto T."/>
            <person name="Okumura M."/>
            <person name="Phillips J."/>
            <person name="Pollak B."/>
            <person name="Reinders A."/>
            <person name="Roevekamp M."/>
            <person name="Sano R."/>
            <person name="Sawa S."/>
            <person name="Schmid M."/>
            <person name="Shirakawa M."/>
            <person name="Solano R."/>
            <person name="Spunde A."/>
            <person name="Suetsugu N."/>
            <person name="Sugano S."/>
            <person name="Sugiyama A."/>
            <person name="Sun R."/>
            <person name="Suzuki Y."/>
            <person name="Takenaka M."/>
            <person name="Takezawa D."/>
            <person name="Tomogane H."/>
            <person name="Tsuzuki M."/>
            <person name="Ueda T."/>
            <person name="Umeda M."/>
            <person name="Ward J."/>
            <person name="Watanabe Y."/>
            <person name="Yazaki K."/>
            <person name="Yokoyama R."/>
            <person name="Yoshitake Y."/>
            <person name="Yotsui I."/>
            <person name="Zachgo S."/>
            <person name="Schmutz J."/>
        </authorList>
    </citation>
    <scope>NUCLEOTIDE SEQUENCE [LARGE SCALE GENOMIC DNA]</scope>
    <source>
        <strain evidence="4">cv. B-3</strain>
    </source>
</reference>
<dbReference type="InterPro" id="IPR025558">
    <property type="entry name" value="DUF4283"/>
</dbReference>
<feature type="compositionally biased region" description="Basic and acidic residues" evidence="1">
    <location>
        <begin position="393"/>
        <end position="403"/>
    </location>
</feature>
<feature type="compositionally biased region" description="Basic and acidic residues" evidence="1">
    <location>
        <begin position="335"/>
        <end position="372"/>
    </location>
</feature>
<feature type="domain" description="DUF4283" evidence="2">
    <location>
        <begin position="79"/>
        <end position="160"/>
    </location>
</feature>
<gene>
    <name evidence="3" type="ORF">BRARA_D02632</name>
</gene>
<dbReference type="Pfam" id="PF14111">
    <property type="entry name" value="DUF4283"/>
    <property type="match status" value="1"/>
</dbReference>
<dbReference type="AlphaFoldDB" id="A0A397ZPL8"/>
<sequence length="501" mass="56819">MKCNHRQSPFSFVVYKVDFSDIHRSVKAVSKSFSLASIIAHRRISSAEKGKGIDLSSQQPPRLARVKAPLPDNSELLRKHSLTLIGRVTNKSIQKVWSLIPFFTEHWKTEFKPIGADLGNGLFQFQFELESDLLAVLDQRPYHYARWMVILQRWEPTVSPNFPSLIPFWVKVQGLPVHLWTEPIIRVIGEDIGLYEKADITPLSARMRVHIDGLLPLIKTSVVDFPNGDSVTTTLLYERLDKHCSKCLRLDHELKECLVARAEKKALQSAQGEGSGKDMTLANQSAIPTRGISASSAHNDPNAKGKCHQSAPPYHFSASNNGDENSRLASKGRRDKPEHRVYKSNPKDWENRSNQRRTYRNDDRSRSYREHPPLSFRGNAHQRHPPAPPSRSYYREIPKERLGTGEATSASPKQINGSSERGIPRARDPTHFSEKILEEARGEAKHALLQYTKCTDPSEREVRIERAKQAEERGQLEETALRIALRTSSSRTNLDAQHSES</sequence>
<evidence type="ECO:0000313" key="4">
    <source>
        <dbReference type="Proteomes" id="UP000264353"/>
    </source>
</evidence>
<dbReference type="InterPro" id="IPR040256">
    <property type="entry name" value="At4g02000-like"/>
</dbReference>
<dbReference type="EMBL" id="CM010631">
    <property type="protein sequence ID" value="RID67557.1"/>
    <property type="molecule type" value="Genomic_DNA"/>
</dbReference>
<protein>
    <recommendedName>
        <fullName evidence="2">DUF4283 domain-containing protein</fullName>
    </recommendedName>
</protein>
<feature type="compositionally biased region" description="Polar residues" evidence="1">
    <location>
        <begin position="406"/>
        <end position="419"/>
    </location>
</feature>
<evidence type="ECO:0000259" key="2">
    <source>
        <dbReference type="Pfam" id="PF14111"/>
    </source>
</evidence>
<accession>A0A397ZPL8</accession>
<dbReference type="PANTHER" id="PTHR31286:SF163">
    <property type="entry name" value="ZINC KNUCKLE CX2CX4HX4C DOMAIN-CONTAINING PROTEIN"/>
    <property type="match status" value="1"/>
</dbReference>
<dbReference type="PANTHER" id="PTHR31286">
    <property type="entry name" value="GLYCINE-RICH CELL WALL STRUCTURAL PROTEIN 1.8-LIKE"/>
    <property type="match status" value="1"/>
</dbReference>
<feature type="non-terminal residue" evidence="3">
    <location>
        <position position="501"/>
    </location>
</feature>
<feature type="region of interest" description="Disordered" evidence="1">
    <location>
        <begin position="291"/>
        <end position="427"/>
    </location>
</feature>
<evidence type="ECO:0000256" key="1">
    <source>
        <dbReference type="SAM" id="MobiDB-lite"/>
    </source>
</evidence>
<dbReference type="Proteomes" id="UP000264353">
    <property type="component" value="Chromosome A4"/>
</dbReference>
<proteinExistence type="predicted"/>
<name>A0A397ZPL8_BRACM</name>